<dbReference type="GO" id="GO:0004518">
    <property type="term" value="F:nuclease activity"/>
    <property type="evidence" value="ECO:0007669"/>
    <property type="project" value="UniProtKB-KW"/>
</dbReference>
<evidence type="ECO:0000256" key="1">
    <source>
        <dbReference type="ARBA" id="ARBA00001936"/>
    </source>
</evidence>
<dbReference type="FunFam" id="3.60.10.10:FF:000024">
    <property type="entry name" value="Tyrosyl-DNA phosphodiesterase 2"/>
    <property type="match status" value="1"/>
</dbReference>
<feature type="compositionally biased region" description="Acidic residues" evidence="13">
    <location>
        <begin position="1"/>
        <end position="10"/>
    </location>
</feature>
<dbReference type="SUPFAM" id="SSF56219">
    <property type="entry name" value="DNase I-like"/>
    <property type="match status" value="1"/>
</dbReference>
<dbReference type="EMBL" id="NEDP02002676">
    <property type="protein sequence ID" value="OWF50295.1"/>
    <property type="molecule type" value="Genomic_DNA"/>
</dbReference>
<dbReference type="SUPFAM" id="SSF46934">
    <property type="entry name" value="UBA-like"/>
    <property type="match status" value="1"/>
</dbReference>
<dbReference type="GO" id="GO:0006302">
    <property type="term" value="P:double-strand break repair"/>
    <property type="evidence" value="ECO:0007669"/>
    <property type="project" value="TreeGrafter"/>
</dbReference>
<dbReference type="Pfam" id="PF03372">
    <property type="entry name" value="Exo_endo_phos"/>
    <property type="match status" value="1"/>
</dbReference>
<evidence type="ECO:0000256" key="10">
    <source>
        <dbReference type="ARBA" id="ARBA00023204"/>
    </source>
</evidence>
<dbReference type="Gene3D" id="3.60.10.10">
    <property type="entry name" value="Endonuclease/exonuclease/phosphatase"/>
    <property type="match status" value="1"/>
</dbReference>
<proteinExistence type="predicted"/>
<evidence type="ECO:0000256" key="5">
    <source>
        <dbReference type="ARBA" id="ARBA00022722"/>
    </source>
</evidence>
<evidence type="ECO:0000256" key="7">
    <source>
        <dbReference type="ARBA" id="ARBA00022763"/>
    </source>
</evidence>
<comment type="cofactor">
    <cofactor evidence="2">
        <name>Mg(2+)</name>
        <dbReference type="ChEBI" id="CHEBI:18420"/>
    </cofactor>
</comment>
<dbReference type="STRING" id="6573.A0A210QNM0"/>
<gene>
    <name evidence="15" type="ORF">KP79_PYT23939</name>
</gene>
<dbReference type="GO" id="GO:0005737">
    <property type="term" value="C:cytoplasm"/>
    <property type="evidence" value="ECO:0007669"/>
    <property type="project" value="TreeGrafter"/>
</dbReference>
<dbReference type="AlphaFoldDB" id="A0A210QNM0"/>
<accession>A0A210QNM0</accession>
<comment type="cofactor">
    <cofactor evidence="1">
        <name>Mn(2+)</name>
        <dbReference type="ChEBI" id="CHEBI:29035"/>
    </cofactor>
</comment>
<keyword evidence="11" id="KW-0539">Nucleus</keyword>
<dbReference type="PANTHER" id="PTHR15822">
    <property type="entry name" value="TRAF AND TNF RECEPTOR-ASSOCIATED PROTEIN"/>
    <property type="match status" value="1"/>
</dbReference>
<keyword evidence="10" id="KW-0234">DNA repair</keyword>
<dbReference type="InterPro" id="IPR051547">
    <property type="entry name" value="TDP2-like"/>
</dbReference>
<evidence type="ECO:0000256" key="12">
    <source>
        <dbReference type="ARBA" id="ARBA00031304"/>
    </source>
</evidence>
<evidence type="ECO:0000256" key="4">
    <source>
        <dbReference type="ARBA" id="ARBA00017870"/>
    </source>
</evidence>
<evidence type="ECO:0000256" key="6">
    <source>
        <dbReference type="ARBA" id="ARBA00022723"/>
    </source>
</evidence>
<protein>
    <recommendedName>
        <fullName evidence="4">Tyrosyl-DNA phosphodiesterase 2</fullName>
    </recommendedName>
    <alternativeName>
        <fullName evidence="12">5'-tyrosyl-DNA phosphodiesterase</fullName>
    </alternativeName>
</protein>
<dbReference type="GO" id="GO:0070260">
    <property type="term" value="F:5'-tyrosyl-DNA phosphodiesterase activity"/>
    <property type="evidence" value="ECO:0007669"/>
    <property type="project" value="TreeGrafter"/>
</dbReference>
<organism evidence="15 16">
    <name type="scientific">Mizuhopecten yessoensis</name>
    <name type="common">Japanese scallop</name>
    <name type="synonym">Patinopecten yessoensis</name>
    <dbReference type="NCBI Taxonomy" id="6573"/>
    <lineage>
        <taxon>Eukaryota</taxon>
        <taxon>Metazoa</taxon>
        <taxon>Spiralia</taxon>
        <taxon>Lophotrochozoa</taxon>
        <taxon>Mollusca</taxon>
        <taxon>Bivalvia</taxon>
        <taxon>Autobranchia</taxon>
        <taxon>Pteriomorphia</taxon>
        <taxon>Pectinida</taxon>
        <taxon>Pectinoidea</taxon>
        <taxon>Pectinidae</taxon>
        <taxon>Mizuhopecten</taxon>
    </lineage>
</organism>
<comment type="subcellular location">
    <subcellularLocation>
        <location evidence="3">Nucleus</location>
        <location evidence="3">PML body</location>
    </subcellularLocation>
</comment>
<dbReference type="PANTHER" id="PTHR15822:SF4">
    <property type="entry name" value="TYROSYL-DNA PHOSPHODIESTERASE 2"/>
    <property type="match status" value="1"/>
</dbReference>
<dbReference type="InterPro" id="IPR005135">
    <property type="entry name" value="Endo/exonuclease/phosphatase"/>
</dbReference>
<dbReference type="Gene3D" id="1.10.8.10">
    <property type="entry name" value="DNA helicase RuvA subunit, C-terminal domain"/>
    <property type="match status" value="1"/>
</dbReference>
<keyword evidence="6" id="KW-0479">Metal-binding</keyword>
<evidence type="ECO:0000256" key="11">
    <source>
        <dbReference type="ARBA" id="ARBA00023242"/>
    </source>
</evidence>
<comment type="caution">
    <text evidence="15">The sequence shown here is derived from an EMBL/GenBank/DDBJ whole genome shotgun (WGS) entry which is preliminary data.</text>
</comment>
<keyword evidence="16" id="KW-1185">Reference proteome</keyword>
<dbReference type="CDD" id="cd09080">
    <property type="entry name" value="TDP2"/>
    <property type="match status" value="1"/>
</dbReference>
<feature type="domain" description="Endonuclease/exonuclease/phosphatase" evidence="14">
    <location>
        <begin position="101"/>
        <end position="326"/>
    </location>
</feature>
<sequence length="347" mass="39635">MSDTEEDNQDDSAIPSRDECESRCQKFAEVTGTDTALAMFYLQDVEWNIDTALNKFYESNCGPEKKDCKRKMADDGENSECHKKKSRVEESDPEPHRIRLLSWNIDGLDDVSIKRRTKAVCDIINKEHPHVVFLQEVTALTQVITGGNEEYYPCILLKVDQVELIHHQTLPFPDTRMMRNLLLVQCKIKGESLVLMTSHLESTKDHSKERVQQLQKAFRVMQKSSKSSTVIFGGDLNLRDKEVASIGGPPPGVHDIWEKTGQRPEAAYTWDMSRNDNLVFPGKFKPKLRFDRLYIRGAEPPTIEPVYLELVGLERVAKCGKYPSDHWGLLTHYNILSKVKSLASKVK</sequence>
<feature type="region of interest" description="Disordered" evidence="13">
    <location>
        <begin position="1"/>
        <end position="20"/>
    </location>
</feature>
<evidence type="ECO:0000256" key="9">
    <source>
        <dbReference type="ARBA" id="ARBA00022842"/>
    </source>
</evidence>
<evidence type="ECO:0000256" key="3">
    <source>
        <dbReference type="ARBA" id="ARBA00004322"/>
    </source>
</evidence>
<keyword evidence="8" id="KW-0378">Hydrolase</keyword>
<dbReference type="InterPro" id="IPR036691">
    <property type="entry name" value="Endo/exonu/phosph_ase_sf"/>
</dbReference>
<evidence type="ECO:0000256" key="8">
    <source>
        <dbReference type="ARBA" id="ARBA00022801"/>
    </source>
</evidence>
<reference evidence="15 16" key="1">
    <citation type="journal article" date="2017" name="Nat. Ecol. Evol.">
        <title>Scallop genome provides insights into evolution of bilaterian karyotype and development.</title>
        <authorList>
            <person name="Wang S."/>
            <person name="Zhang J."/>
            <person name="Jiao W."/>
            <person name="Li J."/>
            <person name="Xun X."/>
            <person name="Sun Y."/>
            <person name="Guo X."/>
            <person name="Huan P."/>
            <person name="Dong B."/>
            <person name="Zhang L."/>
            <person name="Hu X."/>
            <person name="Sun X."/>
            <person name="Wang J."/>
            <person name="Zhao C."/>
            <person name="Wang Y."/>
            <person name="Wang D."/>
            <person name="Huang X."/>
            <person name="Wang R."/>
            <person name="Lv J."/>
            <person name="Li Y."/>
            <person name="Zhang Z."/>
            <person name="Liu B."/>
            <person name="Lu W."/>
            <person name="Hui Y."/>
            <person name="Liang J."/>
            <person name="Zhou Z."/>
            <person name="Hou R."/>
            <person name="Li X."/>
            <person name="Liu Y."/>
            <person name="Li H."/>
            <person name="Ning X."/>
            <person name="Lin Y."/>
            <person name="Zhao L."/>
            <person name="Xing Q."/>
            <person name="Dou J."/>
            <person name="Li Y."/>
            <person name="Mao J."/>
            <person name="Guo H."/>
            <person name="Dou H."/>
            <person name="Li T."/>
            <person name="Mu C."/>
            <person name="Jiang W."/>
            <person name="Fu Q."/>
            <person name="Fu X."/>
            <person name="Miao Y."/>
            <person name="Liu J."/>
            <person name="Yu Q."/>
            <person name="Li R."/>
            <person name="Liao H."/>
            <person name="Li X."/>
            <person name="Kong Y."/>
            <person name="Jiang Z."/>
            <person name="Chourrout D."/>
            <person name="Li R."/>
            <person name="Bao Z."/>
        </authorList>
    </citation>
    <scope>NUCLEOTIDE SEQUENCE [LARGE SCALE GENOMIC DNA]</scope>
    <source>
        <strain evidence="15 16">PY_sf001</strain>
    </source>
</reference>
<dbReference type="InterPro" id="IPR009060">
    <property type="entry name" value="UBA-like_sf"/>
</dbReference>
<dbReference type="Proteomes" id="UP000242188">
    <property type="component" value="Unassembled WGS sequence"/>
</dbReference>
<evidence type="ECO:0000313" key="15">
    <source>
        <dbReference type="EMBL" id="OWF50295.1"/>
    </source>
</evidence>
<dbReference type="Pfam" id="PF14555">
    <property type="entry name" value="UBA_4"/>
    <property type="match status" value="1"/>
</dbReference>
<dbReference type="GO" id="GO:0046872">
    <property type="term" value="F:metal ion binding"/>
    <property type="evidence" value="ECO:0007669"/>
    <property type="project" value="UniProtKB-KW"/>
</dbReference>
<evidence type="ECO:0000313" key="16">
    <source>
        <dbReference type="Proteomes" id="UP000242188"/>
    </source>
</evidence>
<name>A0A210QNM0_MIZYE</name>
<feature type="region of interest" description="Disordered" evidence="13">
    <location>
        <begin position="67"/>
        <end position="93"/>
    </location>
</feature>
<keyword evidence="5" id="KW-0540">Nuclease</keyword>
<keyword evidence="9" id="KW-0460">Magnesium</keyword>
<dbReference type="OrthoDB" id="9975959at2759"/>
<evidence type="ECO:0000256" key="2">
    <source>
        <dbReference type="ARBA" id="ARBA00001946"/>
    </source>
</evidence>
<evidence type="ECO:0000259" key="14">
    <source>
        <dbReference type="Pfam" id="PF03372"/>
    </source>
</evidence>
<evidence type="ECO:0000256" key="13">
    <source>
        <dbReference type="SAM" id="MobiDB-lite"/>
    </source>
</evidence>
<keyword evidence="7" id="KW-0227">DNA damage</keyword>
<dbReference type="GO" id="GO:0016605">
    <property type="term" value="C:PML body"/>
    <property type="evidence" value="ECO:0007669"/>
    <property type="project" value="UniProtKB-SubCell"/>
</dbReference>
<dbReference type="CDD" id="cd14672">
    <property type="entry name" value="UBA_ceTYDP2_like"/>
    <property type="match status" value="1"/>
</dbReference>
<dbReference type="GO" id="GO:0003697">
    <property type="term" value="F:single-stranded DNA binding"/>
    <property type="evidence" value="ECO:0007669"/>
    <property type="project" value="TreeGrafter"/>
</dbReference>